<dbReference type="SUPFAM" id="SSF53807">
    <property type="entry name" value="Helical backbone' metal receptor"/>
    <property type="match status" value="1"/>
</dbReference>
<dbReference type="InterPro" id="IPR002491">
    <property type="entry name" value="ABC_transptr_periplasmic_BD"/>
</dbReference>
<dbReference type="Proteomes" id="UP000050497">
    <property type="component" value="Unassembled WGS sequence"/>
</dbReference>
<dbReference type="Pfam" id="PF01497">
    <property type="entry name" value="Peripla_BP_2"/>
    <property type="match status" value="1"/>
</dbReference>
<feature type="domain" description="Fe/B12 periplasmic-binding" evidence="1">
    <location>
        <begin position="69"/>
        <end position="338"/>
    </location>
</feature>
<organism evidence="2 4">
    <name type="scientific">Saliniramus fredricksonii</name>
    <dbReference type="NCBI Taxonomy" id="1653334"/>
    <lineage>
        <taxon>Bacteria</taxon>
        <taxon>Pseudomonadati</taxon>
        <taxon>Pseudomonadota</taxon>
        <taxon>Alphaproteobacteria</taxon>
        <taxon>Hyphomicrobiales</taxon>
        <taxon>Salinarimonadaceae</taxon>
        <taxon>Saliniramus</taxon>
    </lineage>
</organism>
<reference evidence="3 5" key="2">
    <citation type="submission" date="2016-08" db="EMBL/GenBank/DDBJ databases">
        <authorList>
            <person name="Varghese N."/>
            <person name="Submissions Spin"/>
        </authorList>
    </citation>
    <scope>NUCLEOTIDE SEQUENCE [LARGE SCALE GENOMIC DNA]</scope>
    <source>
        <strain evidence="3 5">HL-109</strain>
    </source>
</reference>
<accession>A0A0P7ZXY1</accession>
<proteinExistence type="predicted"/>
<reference evidence="2 4" key="1">
    <citation type="submission" date="2015-09" db="EMBL/GenBank/DDBJ databases">
        <title>Identification and resolution of microdiversity through metagenomic sequencing of parallel consortia.</title>
        <authorList>
            <person name="Nelson W.C."/>
            <person name="Romine M.F."/>
            <person name="Lindemann S.R."/>
        </authorList>
    </citation>
    <scope>NUCLEOTIDE SEQUENCE [LARGE SCALE GENOMIC DNA]</scope>
    <source>
        <strain evidence="2">HL-109</strain>
    </source>
</reference>
<evidence type="ECO:0000313" key="5">
    <source>
        <dbReference type="Proteomes" id="UP000182800"/>
    </source>
</evidence>
<comment type="caution">
    <text evidence="2">The sequence shown here is derived from an EMBL/GenBank/DDBJ whole genome shotgun (WGS) entry which is preliminary data.</text>
</comment>
<evidence type="ECO:0000313" key="3">
    <source>
        <dbReference type="EMBL" id="SCC80682.1"/>
    </source>
</evidence>
<dbReference type="Proteomes" id="UP000182800">
    <property type="component" value="Unassembled WGS sequence"/>
</dbReference>
<dbReference type="GO" id="GO:0071281">
    <property type="term" value="P:cellular response to iron ion"/>
    <property type="evidence" value="ECO:0007669"/>
    <property type="project" value="TreeGrafter"/>
</dbReference>
<dbReference type="Gene3D" id="3.40.50.1980">
    <property type="entry name" value="Nitrogenase molybdenum iron protein domain"/>
    <property type="match status" value="2"/>
</dbReference>
<dbReference type="EMBL" id="FMBM01000002">
    <property type="protein sequence ID" value="SCC80682.1"/>
    <property type="molecule type" value="Genomic_DNA"/>
</dbReference>
<protein>
    <submittedName>
        <fullName evidence="2">ABC-type iron complex uptake system substrate-binding component</fullName>
    </submittedName>
    <submittedName>
        <fullName evidence="3">Iron complex transport system substrate-binding protein</fullName>
    </submittedName>
</protein>
<dbReference type="Gene3D" id="1.20.58.2180">
    <property type="match status" value="1"/>
</dbReference>
<dbReference type="AlphaFoldDB" id="A0A0P7ZXY1"/>
<dbReference type="STRING" id="1653334.GA0071312_1636"/>
<dbReference type="EMBL" id="LJSX01000022">
    <property type="protein sequence ID" value="KPQ09759.1"/>
    <property type="molecule type" value="Genomic_DNA"/>
</dbReference>
<dbReference type="InterPro" id="IPR050902">
    <property type="entry name" value="ABC_Transporter_SBP"/>
</dbReference>
<dbReference type="PROSITE" id="PS50983">
    <property type="entry name" value="FE_B12_PBP"/>
    <property type="match status" value="1"/>
</dbReference>
<evidence type="ECO:0000313" key="2">
    <source>
        <dbReference type="EMBL" id="KPQ09759.1"/>
    </source>
</evidence>
<gene>
    <name evidence="2" type="primary">fhuD</name>
    <name evidence="3" type="ORF">GA0071312_1636</name>
    <name evidence="2" type="ORF">HLUCCO17_13425</name>
</gene>
<dbReference type="PANTHER" id="PTHR30535">
    <property type="entry name" value="VITAMIN B12-BINDING PROTEIN"/>
    <property type="match status" value="1"/>
</dbReference>
<name>A0A0P7ZXY1_9HYPH</name>
<evidence type="ECO:0000259" key="1">
    <source>
        <dbReference type="PROSITE" id="PS50983"/>
    </source>
</evidence>
<sequence length="385" mass="43139">MIHGGFVPDPKYHRVYLRRVRETDVRNAMKSTFALAALCALAITPVMADEIRFTDHEERVVTLSAPAERIASIPIPMASTLIAIDGGTERLVGMNPTAKSAIMEGILGRIFPEAREIPSDITAPNFIPNVEELARVNPDLVIQWAGRGPDYVDPITNAGLDLMTIMYGTEARTREYMTMAATAMGKPERIEQIIDWRAAVEADIAARTATIPEDERPTVLYLLRAQENLRASGTENNYNAWYHMLAGGRNAADDLVGGWSDISVEQIAAWDPEVIFLNSFEADLTLARILDDPILSLTSAAQSGRVYKMPLGGYRWDPPNQESPLTWMWTANLLHPEVFDYDLRAEMREAYRVLYDYELSDADIDEILWIEMQGGMAHYDQFAAR</sequence>
<dbReference type="PANTHER" id="PTHR30535:SF34">
    <property type="entry name" value="MOLYBDATE-BINDING PROTEIN MOLA"/>
    <property type="match status" value="1"/>
</dbReference>
<evidence type="ECO:0000313" key="4">
    <source>
        <dbReference type="Proteomes" id="UP000050497"/>
    </source>
</evidence>
<keyword evidence="5" id="KW-1185">Reference proteome</keyword>